<dbReference type="InterPro" id="IPR002156">
    <property type="entry name" value="RNaseH_domain"/>
</dbReference>
<dbReference type="AlphaFoldDB" id="F9FIX5"/>
<dbReference type="SUPFAM" id="SSF53098">
    <property type="entry name" value="Ribonuclease H-like"/>
    <property type="match status" value="1"/>
</dbReference>
<evidence type="ECO:0008006" key="5">
    <source>
        <dbReference type="Google" id="ProtNLM"/>
    </source>
</evidence>
<dbReference type="InterPro" id="IPR050951">
    <property type="entry name" value="Retrovirus_Pol_polyprotein"/>
</dbReference>
<dbReference type="PROSITE" id="PS50013">
    <property type="entry name" value="CHROMO_2"/>
    <property type="match status" value="1"/>
</dbReference>
<dbReference type="InterPro" id="IPR000953">
    <property type="entry name" value="Chromo/chromo_shadow_dom"/>
</dbReference>
<dbReference type="PANTHER" id="PTHR37984:SF15">
    <property type="entry name" value="INTEGRASE CATALYTIC DOMAIN-CONTAINING PROTEIN"/>
    <property type="match status" value="1"/>
</dbReference>
<dbReference type="InterPro" id="IPR056924">
    <property type="entry name" value="SH3_Tf2-1"/>
</dbReference>
<organism evidence="4">
    <name type="scientific">Fusarium oxysporum (strain Fo5176)</name>
    <name type="common">Fusarium vascular wilt</name>
    <dbReference type="NCBI Taxonomy" id="660025"/>
    <lineage>
        <taxon>Eukaryota</taxon>
        <taxon>Fungi</taxon>
        <taxon>Dikarya</taxon>
        <taxon>Ascomycota</taxon>
        <taxon>Pezizomycotina</taxon>
        <taxon>Sordariomycetes</taxon>
        <taxon>Hypocreomycetidae</taxon>
        <taxon>Hypocreales</taxon>
        <taxon>Nectriaceae</taxon>
        <taxon>Fusarium</taxon>
        <taxon>Fusarium oxysporum species complex</taxon>
    </lineage>
</organism>
<dbReference type="Gene3D" id="2.40.50.40">
    <property type="match status" value="1"/>
</dbReference>
<protein>
    <recommendedName>
        <fullName evidence="5">RNase H type-1 domain-containing protein</fullName>
    </recommendedName>
</protein>
<name>F9FIX5_FUSOF</name>
<comment type="subunit">
    <text evidence="1">Component of the NuA4 histone acetyltransferase complex.</text>
</comment>
<evidence type="ECO:0000256" key="1">
    <source>
        <dbReference type="ARBA" id="ARBA00011353"/>
    </source>
</evidence>
<accession>F9FIX5</accession>
<comment type="caution">
    <text evidence="4">The sequence shown here is derived from an EMBL/GenBank/DDBJ whole genome shotgun (WGS) entry which is preliminary data.</text>
</comment>
<proteinExistence type="predicted"/>
<dbReference type="Gene3D" id="3.30.420.10">
    <property type="entry name" value="Ribonuclease H-like superfamily/Ribonuclease H"/>
    <property type="match status" value="2"/>
</dbReference>
<dbReference type="EMBL" id="AFQF01001943">
    <property type="protein sequence ID" value="EGU83132.1"/>
    <property type="molecule type" value="Genomic_DNA"/>
</dbReference>
<feature type="domain" description="Chromo" evidence="2">
    <location>
        <begin position="333"/>
        <end position="365"/>
    </location>
</feature>
<dbReference type="GO" id="GO:0006338">
    <property type="term" value="P:chromatin remodeling"/>
    <property type="evidence" value="ECO:0007669"/>
    <property type="project" value="UniProtKB-ARBA"/>
</dbReference>
<dbReference type="PROSITE" id="PS50879">
    <property type="entry name" value="RNASE_H_1"/>
    <property type="match status" value="1"/>
</dbReference>
<dbReference type="STRING" id="660025.F9FIX5"/>
<evidence type="ECO:0000259" key="3">
    <source>
        <dbReference type="PROSITE" id="PS50879"/>
    </source>
</evidence>
<dbReference type="Pfam" id="PF24626">
    <property type="entry name" value="SH3_Tf2-1"/>
    <property type="match status" value="1"/>
</dbReference>
<dbReference type="PANTHER" id="PTHR37984">
    <property type="entry name" value="PROTEIN CBG26694"/>
    <property type="match status" value="1"/>
</dbReference>
<dbReference type="GO" id="GO:0004523">
    <property type="term" value="F:RNA-DNA hybrid ribonuclease activity"/>
    <property type="evidence" value="ECO:0007669"/>
    <property type="project" value="InterPro"/>
</dbReference>
<dbReference type="InterPro" id="IPR016197">
    <property type="entry name" value="Chromo-like_dom_sf"/>
</dbReference>
<feature type="domain" description="RNase H type-1" evidence="3">
    <location>
        <begin position="1"/>
        <end position="27"/>
    </location>
</feature>
<dbReference type="InterPro" id="IPR012337">
    <property type="entry name" value="RNaseH-like_sf"/>
</dbReference>
<dbReference type="OrthoDB" id="5093385at2759"/>
<dbReference type="GO" id="GO:0003676">
    <property type="term" value="F:nucleic acid binding"/>
    <property type="evidence" value="ECO:0007669"/>
    <property type="project" value="InterPro"/>
</dbReference>
<evidence type="ECO:0000313" key="4">
    <source>
        <dbReference type="EMBL" id="EGU83132.1"/>
    </source>
</evidence>
<gene>
    <name evidence="4" type="ORF">FOXB_06354</name>
</gene>
<dbReference type="CDD" id="cd00024">
    <property type="entry name" value="CD_CSD"/>
    <property type="match status" value="1"/>
</dbReference>
<evidence type="ECO:0000259" key="2">
    <source>
        <dbReference type="PROSITE" id="PS50013"/>
    </source>
</evidence>
<sequence>MPVRWVPGHTNIPGKEQADKLAKAASSLPEPEGARPTLAYLRRVARQKPKEGFESWWATTAPEQYKRLNLKATTGCPPELSLPRAALHRLLAARSLHGDFAVYHERFDHGDAHLVCSCNRGKIATPSSARPVPQNITEGPTERMNQVLEQYLRCYINYEENDWAEKLPAAQLAYSTAYNESTRLTSIANFGFTPSAFHPPRDPKTINPAAILKSDDLKNLHEEMKTEVEFVRNRMNNYYNPKRLKGPTFSEGDMFYLATKNVNTDRPSKKLDYKFIEPYKAIRKISENNYELNLLSTVKYHPIFHVSLLESAADTIHPKTGNESREITGSEVYEAEAIREMRKQNGKTEDLIKWKNYPESESTREMSRARITTIVDNFTVAMNSKSQAASYCLDDRQTEHEYKRPTLVAPLNRKSSAHLILAVHLCMR</sequence>
<dbReference type="SUPFAM" id="SSF54160">
    <property type="entry name" value="Chromo domain-like"/>
    <property type="match status" value="1"/>
</dbReference>
<dbReference type="InterPro" id="IPR036397">
    <property type="entry name" value="RNaseH_sf"/>
</dbReference>
<reference evidence="4" key="1">
    <citation type="journal article" date="2012" name="Mol. Plant Microbe Interact.">
        <title>A highly conserved effector in Fusarium oxysporum is required for full virulence on Arabidopsis.</title>
        <authorList>
            <person name="Thatcher L.F."/>
            <person name="Gardiner D.M."/>
            <person name="Kazan K."/>
            <person name="Manners J."/>
        </authorList>
    </citation>
    <scope>NUCLEOTIDE SEQUENCE [LARGE SCALE GENOMIC DNA]</scope>
    <source>
        <strain evidence="4">Fo5176</strain>
    </source>
</reference>